<evidence type="ECO:0000256" key="1">
    <source>
        <dbReference type="SAM" id="MobiDB-lite"/>
    </source>
</evidence>
<protein>
    <submittedName>
        <fullName evidence="2">Uncharacterized protein</fullName>
    </submittedName>
</protein>
<evidence type="ECO:0000313" key="2">
    <source>
        <dbReference type="EMBL" id="RUO97044.1"/>
    </source>
</evidence>
<proteinExistence type="predicted"/>
<gene>
    <name evidence="2" type="ORF">BC936DRAFT_141074</name>
</gene>
<feature type="region of interest" description="Disordered" evidence="1">
    <location>
        <begin position="41"/>
        <end position="65"/>
    </location>
</feature>
<dbReference type="EMBL" id="RBNI01018707">
    <property type="protein sequence ID" value="RUO97044.1"/>
    <property type="molecule type" value="Genomic_DNA"/>
</dbReference>
<comment type="caution">
    <text evidence="2">The sequence shown here is derived from an EMBL/GenBank/DDBJ whole genome shotgun (WGS) entry which is preliminary data.</text>
</comment>
<dbReference type="AlphaFoldDB" id="A0A433A2Y4"/>
<evidence type="ECO:0000313" key="3">
    <source>
        <dbReference type="Proteomes" id="UP000268093"/>
    </source>
</evidence>
<reference evidence="2 3" key="1">
    <citation type="journal article" date="2018" name="New Phytol.">
        <title>Phylogenomics of Endogonaceae and evolution of mycorrhizas within Mucoromycota.</title>
        <authorList>
            <person name="Chang Y."/>
            <person name="Desiro A."/>
            <person name="Na H."/>
            <person name="Sandor L."/>
            <person name="Lipzen A."/>
            <person name="Clum A."/>
            <person name="Barry K."/>
            <person name="Grigoriev I.V."/>
            <person name="Martin F.M."/>
            <person name="Stajich J.E."/>
            <person name="Smith M.E."/>
            <person name="Bonito G."/>
            <person name="Spatafora J.W."/>
        </authorList>
    </citation>
    <scope>NUCLEOTIDE SEQUENCE [LARGE SCALE GENOMIC DNA]</scope>
    <source>
        <strain evidence="2 3">GMNB39</strain>
    </source>
</reference>
<dbReference type="Proteomes" id="UP000268093">
    <property type="component" value="Unassembled WGS sequence"/>
</dbReference>
<accession>A0A433A2Y4</accession>
<name>A0A433A2Y4_9FUNG</name>
<keyword evidence="3" id="KW-1185">Reference proteome</keyword>
<sequence length="112" mass="12486">MKLKTSFWVRIAAREILVLVLIPQRILVEIAPLYPVPHQTNDKELQFDQGPAATQTAPSGTERAQRVLRGHSTGRVEALTEPIDPWVVLRTRDGAGPDLCAGQKDLDIYRFG</sequence>
<organism evidence="2 3">
    <name type="scientific">Jimgerdemannia flammicorona</name>
    <dbReference type="NCBI Taxonomy" id="994334"/>
    <lineage>
        <taxon>Eukaryota</taxon>
        <taxon>Fungi</taxon>
        <taxon>Fungi incertae sedis</taxon>
        <taxon>Mucoromycota</taxon>
        <taxon>Mucoromycotina</taxon>
        <taxon>Endogonomycetes</taxon>
        <taxon>Endogonales</taxon>
        <taxon>Endogonaceae</taxon>
        <taxon>Jimgerdemannia</taxon>
    </lineage>
</organism>